<comment type="subcellular location">
    <subcellularLocation>
        <location evidence="1">Cell outer membrane</location>
    </subcellularLocation>
</comment>
<evidence type="ECO:0000259" key="5">
    <source>
        <dbReference type="Pfam" id="PF07715"/>
    </source>
</evidence>
<dbReference type="Pfam" id="PF13715">
    <property type="entry name" value="CarbopepD_reg_2"/>
    <property type="match status" value="1"/>
</dbReference>
<keyword evidence="3" id="KW-0998">Cell outer membrane</keyword>
<organism evidence="6">
    <name type="scientific">bioreactor metagenome</name>
    <dbReference type="NCBI Taxonomy" id="1076179"/>
    <lineage>
        <taxon>unclassified sequences</taxon>
        <taxon>metagenomes</taxon>
        <taxon>ecological metagenomes</taxon>
    </lineage>
</organism>
<dbReference type="InterPro" id="IPR012910">
    <property type="entry name" value="Plug_dom"/>
</dbReference>
<feature type="compositionally biased region" description="Basic and acidic residues" evidence="4">
    <location>
        <begin position="727"/>
        <end position="739"/>
    </location>
</feature>
<dbReference type="InterPro" id="IPR036942">
    <property type="entry name" value="Beta-barrel_TonB_sf"/>
</dbReference>
<dbReference type="Gene3D" id="2.60.40.1120">
    <property type="entry name" value="Carboxypeptidase-like, regulatory domain"/>
    <property type="match status" value="1"/>
</dbReference>
<dbReference type="Gene3D" id="2.40.170.20">
    <property type="entry name" value="TonB-dependent receptor, beta-barrel domain"/>
    <property type="match status" value="1"/>
</dbReference>
<evidence type="ECO:0000256" key="2">
    <source>
        <dbReference type="ARBA" id="ARBA00023136"/>
    </source>
</evidence>
<dbReference type="SUPFAM" id="SSF56935">
    <property type="entry name" value="Porins"/>
    <property type="match status" value="1"/>
</dbReference>
<dbReference type="GO" id="GO:0009279">
    <property type="term" value="C:cell outer membrane"/>
    <property type="evidence" value="ECO:0007669"/>
    <property type="project" value="UniProtKB-SubCell"/>
</dbReference>
<keyword evidence="2" id="KW-0472">Membrane</keyword>
<dbReference type="InterPro" id="IPR008969">
    <property type="entry name" value="CarboxyPept-like_regulatory"/>
</dbReference>
<reference evidence="6" key="1">
    <citation type="submission" date="2019-08" db="EMBL/GenBank/DDBJ databases">
        <authorList>
            <person name="Kucharzyk K."/>
            <person name="Murdoch R.W."/>
            <person name="Higgins S."/>
            <person name="Loffler F."/>
        </authorList>
    </citation>
    <scope>NUCLEOTIDE SEQUENCE</scope>
</reference>
<proteinExistence type="predicted"/>
<feature type="region of interest" description="Disordered" evidence="4">
    <location>
        <begin position="718"/>
        <end position="739"/>
    </location>
</feature>
<dbReference type="AlphaFoldDB" id="A0A644WX65"/>
<evidence type="ECO:0000256" key="4">
    <source>
        <dbReference type="SAM" id="MobiDB-lite"/>
    </source>
</evidence>
<evidence type="ECO:0000256" key="1">
    <source>
        <dbReference type="ARBA" id="ARBA00004442"/>
    </source>
</evidence>
<dbReference type="EMBL" id="VSSQ01001456">
    <property type="protein sequence ID" value="MPM08500.1"/>
    <property type="molecule type" value="Genomic_DNA"/>
</dbReference>
<evidence type="ECO:0000313" key="6">
    <source>
        <dbReference type="EMBL" id="MPM08500.1"/>
    </source>
</evidence>
<dbReference type="Pfam" id="PF07715">
    <property type="entry name" value="Plug"/>
    <property type="match status" value="1"/>
</dbReference>
<name>A0A644WX65_9ZZZZ</name>
<feature type="domain" description="TonB-dependent receptor plug" evidence="5">
    <location>
        <begin position="220"/>
        <end position="298"/>
    </location>
</feature>
<comment type="caution">
    <text evidence="6">The sequence shown here is derived from an EMBL/GenBank/DDBJ whole genome shotgun (WGS) entry which is preliminary data.</text>
</comment>
<evidence type="ECO:0000256" key="3">
    <source>
        <dbReference type="ARBA" id="ARBA00023237"/>
    </source>
</evidence>
<gene>
    <name evidence="6" type="ORF">SDC9_54812</name>
</gene>
<dbReference type="SUPFAM" id="SSF49464">
    <property type="entry name" value="Carboxypeptidase regulatory domain-like"/>
    <property type="match status" value="1"/>
</dbReference>
<sequence length="809" mass="90740">MKKFIVILIITLTGTIAAFSQELHLVVNDKPLNDVLRGLPVEISFDDNALSQYKVTVNRKFNNPQSALDFLLKDKPFRHENINGVYVIASYTEKIEQPPVVEVKRYYTFSGTIRDADSEEGLPYAYITTPEKTVSTDEAGYFSFKTEKKGNQRVQVQYLGYQAQDTILSPGLNEIRLQSAVFTMDEVIVSPAPATMLIQSGNSPGEIRINHQISKYIPGSNDNSVFNLMRMMPGVRASGEPSEDLIVWGSNMGESKITYDGYTLFGIKNYNDHIGSVNPYMVKDIRILKGGYGSNQGGRIGAITEITGIDGNFNAPSVKATVSNYTMNLFASVPLTKKLNISAAYRQTFYNLYNNENVDLSNSENNPQTIYSSIYIKPDYHFNDANLKLSGKAFKDDSYYISLYGANDRFKYSVNQPNEYDVNASEKNRQYGGAASYKRVWENGSTTKVVATFSRLTSLLDNLTILGDKKPTTDDVSHLDNEVQEFSVRLNHDFNIGSRNKVQVGGEWQQYRVSLNELCGELDKPTVYITDNILLDNLTLSAGVRVDMPLNKKVYVQPRLSGTYKISEELTATASWGLYNQFLTRTAYQYDESGFQTVWTMADSTFTKAMHTTAGIAYSKNGFLVSMEGYYKTTKNSQYFLDNTVYKIDNTILGADLFAKKLIRNHTLYGSYSINRLSKPQNELSHEIKVGGIGAFDPFYFSLSYVYGTGFSYISTGGHGHGQGNEEGQHGSEHEHTDYSDEPYSRFDIGATYRAQIKKVRLQAGVSLLNVFGTKNIKYNYQISGQNTATNIFTKATPFTPTVFLEIIF</sequence>
<protein>
    <recommendedName>
        <fullName evidence="5">TonB-dependent receptor plug domain-containing protein</fullName>
    </recommendedName>
</protein>
<accession>A0A644WX65</accession>